<evidence type="ECO:0000313" key="1">
    <source>
        <dbReference type="EMBL" id="GGC98064.1"/>
    </source>
</evidence>
<name>A0ABQ1PJH7_9BACI</name>
<dbReference type="RefSeq" id="WP_229721075.1">
    <property type="nucleotide sequence ID" value="NZ_BMIN01000001.1"/>
</dbReference>
<dbReference type="InterPro" id="IPR025004">
    <property type="entry name" value="SenN/SenS"/>
</dbReference>
<organism evidence="1 2">
    <name type="scientific">Pontibacillus salipaludis</name>
    <dbReference type="NCBI Taxonomy" id="1697394"/>
    <lineage>
        <taxon>Bacteria</taxon>
        <taxon>Bacillati</taxon>
        <taxon>Bacillota</taxon>
        <taxon>Bacilli</taxon>
        <taxon>Bacillales</taxon>
        <taxon>Bacillaceae</taxon>
        <taxon>Pontibacillus</taxon>
    </lineage>
</organism>
<accession>A0ABQ1PJH7</accession>
<dbReference type="EMBL" id="BMIN01000001">
    <property type="protein sequence ID" value="GGC98064.1"/>
    <property type="molecule type" value="Genomic_DNA"/>
</dbReference>
<dbReference type="Proteomes" id="UP000642571">
    <property type="component" value="Unassembled WGS sequence"/>
</dbReference>
<evidence type="ECO:0000313" key="2">
    <source>
        <dbReference type="Proteomes" id="UP000642571"/>
    </source>
</evidence>
<keyword evidence="2" id="KW-1185">Reference proteome</keyword>
<evidence type="ECO:0008006" key="3">
    <source>
        <dbReference type="Google" id="ProtNLM"/>
    </source>
</evidence>
<dbReference type="Pfam" id="PF13040">
    <property type="entry name" value="Fur_reg_FbpB"/>
    <property type="match status" value="1"/>
</dbReference>
<proteinExistence type="predicted"/>
<reference evidence="2" key="1">
    <citation type="journal article" date="2019" name="Int. J. Syst. Evol. Microbiol.">
        <title>The Global Catalogue of Microorganisms (GCM) 10K type strain sequencing project: providing services to taxonomists for standard genome sequencing and annotation.</title>
        <authorList>
            <consortium name="The Broad Institute Genomics Platform"/>
            <consortium name="The Broad Institute Genome Sequencing Center for Infectious Disease"/>
            <person name="Wu L."/>
            <person name="Ma J."/>
        </authorList>
    </citation>
    <scope>NUCLEOTIDE SEQUENCE [LARGE SCALE GENOMIC DNA]</scope>
    <source>
        <strain evidence="2">CGMCC 1.15353</strain>
    </source>
</reference>
<protein>
    <recommendedName>
        <fullName evidence="3">FbpB family small basic protein</fullName>
    </recommendedName>
</protein>
<comment type="caution">
    <text evidence="1">The sequence shown here is derived from an EMBL/GenBank/DDBJ whole genome shotgun (WGS) entry which is preliminary data.</text>
</comment>
<sequence>MPRKKKPSFEELIQENRRKIIEDEQLMNQIEERIEKRINDTLNR</sequence>
<gene>
    <name evidence="1" type="ORF">GCM10011389_01530</name>
</gene>